<dbReference type="InterPro" id="IPR050198">
    <property type="entry name" value="Non-receptor_tyrosine_kinases"/>
</dbReference>
<dbReference type="InterPro" id="IPR000719">
    <property type="entry name" value="Prot_kinase_dom"/>
</dbReference>
<evidence type="ECO:0000256" key="2">
    <source>
        <dbReference type="ARBA" id="ARBA00022840"/>
    </source>
</evidence>
<dbReference type="PROSITE" id="PS50011">
    <property type="entry name" value="PROTEIN_KINASE_DOM"/>
    <property type="match status" value="1"/>
</dbReference>
<keyword evidence="6" id="KW-1185">Reference proteome</keyword>
<reference evidence="5 6" key="2">
    <citation type="submission" date="2018-11" db="EMBL/GenBank/DDBJ databases">
        <authorList>
            <consortium name="Pathogen Informatics"/>
        </authorList>
    </citation>
    <scope>NUCLEOTIDE SEQUENCE [LARGE SCALE GENOMIC DNA]</scope>
</reference>
<dbReference type="GO" id="GO:0004672">
    <property type="term" value="F:protein kinase activity"/>
    <property type="evidence" value="ECO:0007669"/>
    <property type="project" value="InterPro"/>
</dbReference>
<keyword evidence="2" id="KW-0067">ATP-binding</keyword>
<evidence type="ECO:0000313" key="6">
    <source>
        <dbReference type="Proteomes" id="UP000267096"/>
    </source>
</evidence>
<proteinExistence type="predicted"/>
<evidence type="ECO:0000256" key="1">
    <source>
        <dbReference type="ARBA" id="ARBA00022741"/>
    </source>
</evidence>
<dbReference type="EMBL" id="UYRR01031258">
    <property type="protein sequence ID" value="VDK48243.1"/>
    <property type="molecule type" value="Genomic_DNA"/>
</dbReference>
<dbReference type="Gene3D" id="1.10.510.10">
    <property type="entry name" value="Transferase(Phosphotransferase) domain 1"/>
    <property type="match status" value="1"/>
</dbReference>
<reference evidence="7" key="1">
    <citation type="submission" date="2016-04" db="UniProtKB">
        <authorList>
            <consortium name="WormBaseParasite"/>
        </authorList>
    </citation>
    <scope>IDENTIFICATION</scope>
</reference>
<dbReference type="GO" id="GO:0005524">
    <property type="term" value="F:ATP binding"/>
    <property type="evidence" value="ECO:0007669"/>
    <property type="project" value="UniProtKB-KW"/>
</dbReference>
<dbReference type="InterPro" id="IPR001245">
    <property type="entry name" value="Ser-Thr/Tyr_kinase_cat_dom"/>
</dbReference>
<evidence type="ECO:0000256" key="3">
    <source>
        <dbReference type="SAM" id="MobiDB-lite"/>
    </source>
</evidence>
<dbReference type="Proteomes" id="UP000267096">
    <property type="component" value="Unassembled WGS sequence"/>
</dbReference>
<dbReference type="OrthoDB" id="5782147at2759"/>
<sequence>MLHALIERIFRSLRCSKTMTRSVSTDASDGMSLTDDASSGTSGPSDSGSSILSWNETCERIKKRQIDELLDSLPFFFGSLLDDSDLQTQLLAEPGDAFLVSCPLMKEDAGCRSTAYRKWHLVILGRNEIIFKLKAVSNQYAFRMASDKNTLLMAFIDEHKLKMINRPWHITADQITPKMRIVPQQAFPINEGTFALGTIEQKTLNFDSLRRIPVIQLSVKNCTPNEISLLLCEADNRKRFGSVRIWRLWGICESMNCDAVSLILEDIVYGCVAEYVRIGRRQYSQVIIQLYRCNFDMFRLRYLEKYSFIHRRLSLDVCMLTYDYNIKIAIYGLSAGELFATSDDLDDIDRCRWIPPECLQHPDGAERAYDASAMVYTFGTILWSMFHGASLPYEDELASNITDRNFRRSQPLFIDAELVPHPIKEVIQRCWNDDLTVRGLFRDVERQLRKIRDSAEAD</sequence>
<dbReference type="InterPro" id="IPR011009">
    <property type="entry name" value="Kinase-like_dom_sf"/>
</dbReference>
<dbReference type="SUPFAM" id="SSF56112">
    <property type="entry name" value="Protein kinase-like (PK-like)"/>
    <property type="match status" value="1"/>
</dbReference>
<accession>A0A158PP10</accession>
<organism evidence="7">
    <name type="scientific">Anisakis simplex</name>
    <name type="common">Herring worm</name>
    <dbReference type="NCBI Taxonomy" id="6269"/>
    <lineage>
        <taxon>Eukaryota</taxon>
        <taxon>Metazoa</taxon>
        <taxon>Ecdysozoa</taxon>
        <taxon>Nematoda</taxon>
        <taxon>Chromadorea</taxon>
        <taxon>Rhabditida</taxon>
        <taxon>Spirurina</taxon>
        <taxon>Ascaridomorpha</taxon>
        <taxon>Ascaridoidea</taxon>
        <taxon>Anisakidae</taxon>
        <taxon>Anisakis</taxon>
        <taxon>Anisakis simplex complex</taxon>
    </lineage>
</organism>
<dbReference type="PANTHER" id="PTHR24418">
    <property type="entry name" value="TYROSINE-PROTEIN KINASE"/>
    <property type="match status" value="1"/>
</dbReference>
<feature type="compositionally biased region" description="Low complexity" evidence="3">
    <location>
        <begin position="35"/>
        <end position="51"/>
    </location>
</feature>
<dbReference type="Pfam" id="PF07714">
    <property type="entry name" value="PK_Tyr_Ser-Thr"/>
    <property type="match status" value="1"/>
</dbReference>
<name>A0A158PP10_ANISI</name>
<dbReference type="WBParaSite" id="ASIM_0001340701-mRNA-1">
    <property type="protein sequence ID" value="ASIM_0001340701-mRNA-1"/>
    <property type="gene ID" value="ASIM_0001340701"/>
</dbReference>
<evidence type="ECO:0000259" key="4">
    <source>
        <dbReference type="PROSITE" id="PS50011"/>
    </source>
</evidence>
<evidence type="ECO:0000313" key="5">
    <source>
        <dbReference type="EMBL" id="VDK48243.1"/>
    </source>
</evidence>
<dbReference type="AlphaFoldDB" id="A0A158PP10"/>
<protein>
    <submittedName>
        <fullName evidence="7">Protein kinase domain-containing protein</fullName>
    </submittedName>
</protein>
<gene>
    <name evidence="5" type="ORF">ASIM_LOCUS12835</name>
</gene>
<keyword evidence="1" id="KW-0547">Nucleotide-binding</keyword>
<evidence type="ECO:0000313" key="7">
    <source>
        <dbReference type="WBParaSite" id="ASIM_0001340701-mRNA-1"/>
    </source>
</evidence>
<feature type="region of interest" description="Disordered" evidence="3">
    <location>
        <begin position="24"/>
        <end position="51"/>
    </location>
</feature>
<feature type="domain" description="Protein kinase" evidence="4">
    <location>
        <begin position="183"/>
        <end position="451"/>
    </location>
</feature>